<dbReference type="AlphaFoldDB" id="V4A0N6"/>
<evidence type="ECO:0000313" key="3">
    <source>
        <dbReference type="Proteomes" id="UP000030746"/>
    </source>
</evidence>
<dbReference type="KEGG" id="lgi:LOTGIDRAFT_165607"/>
<name>V4A0N6_LOTGI</name>
<proteinExistence type="predicted"/>
<keyword evidence="3" id="KW-1185">Reference proteome</keyword>
<feature type="compositionally biased region" description="Polar residues" evidence="1">
    <location>
        <begin position="288"/>
        <end position="301"/>
    </location>
</feature>
<dbReference type="EMBL" id="KB202685">
    <property type="protein sequence ID" value="ESO88480.1"/>
    <property type="molecule type" value="Genomic_DNA"/>
</dbReference>
<gene>
    <name evidence="2" type="ORF">LOTGIDRAFT_165607</name>
</gene>
<dbReference type="Proteomes" id="UP000030746">
    <property type="component" value="Unassembled WGS sequence"/>
</dbReference>
<organism evidence="2 3">
    <name type="scientific">Lottia gigantea</name>
    <name type="common">Giant owl limpet</name>
    <dbReference type="NCBI Taxonomy" id="225164"/>
    <lineage>
        <taxon>Eukaryota</taxon>
        <taxon>Metazoa</taxon>
        <taxon>Spiralia</taxon>
        <taxon>Lophotrochozoa</taxon>
        <taxon>Mollusca</taxon>
        <taxon>Gastropoda</taxon>
        <taxon>Patellogastropoda</taxon>
        <taxon>Lottioidea</taxon>
        <taxon>Lottiidae</taxon>
        <taxon>Lottia</taxon>
    </lineage>
</organism>
<accession>V4A0N6</accession>
<sequence length="579" mass="63250">MPIATLTFKQVVLSSQPSKAYNAFIQELSDNQGPVVVFLEELGEKRTVPYISLRHFPASRNGCQYSLSDGGYIPYIDRKKNKKKSVMLITDSNSQQNNYQNNYHNNRRYSSPRHWIQSGVKTMQLPTHQIDYNTSVNLDVSNTQYCPVTTPPTIMTNTGLPVTNPPAYYMPVLNVPYPPNLGQVNLSQDPYGKDLPQDVNTLRYFYNFGVEASVNNIGVNQGSCRMMSTVMQQPTMAYPPTMMPDGQTHMIMPAPVEHGQFVSSDSKYNTHFPQLNSSNTSVRKSVTINVSSETVSPNGKESNIKTDQTESSETVADTVEDNSRVASPGKLDSPGSDSGLDSTTSSTEDQSTTYTVDTTGHNKVKGKKKYYMYGNLKLVKPIKDIPPRFQMLLAETSAAKARCEGQPIYQQVPENHMMEHDMELNANARCFVPMQSMPIPSCTLASGVGVNTNGSMALPNACYPPPPPNVLGSAPPVISPKSNIQTSNTHVQPNIIPSVQSSGGGTCYYIYSSTGYSSLPPTIPTPTTSTPAGTSPVTTVPPPQPVVYMMNSPYPPNQPCSYPTLQPVHGYGMCSASAQ</sequence>
<dbReference type="RefSeq" id="XP_009060886.1">
    <property type="nucleotide sequence ID" value="XM_009062638.1"/>
</dbReference>
<feature type="region of interest" description="Disordered" evidence="1">
    <location>
        <begin position="288"/>
        <end position="360"/>
    </location>
</feature>
<reference evidence="2 3" key="1">
    <citation type="journal article" date="2013" name="Nature">
        <title>Insights into bilaterian evolution from three spiralian genomes.</title>
        <authorList>
            <person name="Simakov O."/>
            <person name="Marletaz F."/>
            <person name="Cho S.J."/>
            <person name="Edsinger-Gonzales E."/>
            <person name="Havlak P."/>
            <person name="Hellsten U."/>
            <person name="Kuo D.H."/>
            <person name="Larsson T."/>
            <person name="Lv J."/>
            <person name="Arendt D."/>
            <person name="Savage R."/>
            <person name="Osoegawa K."/>
            <person name="de Jong P."/>
            <person name="Grimwood J."/>
            <person name="Chapman J.A."/>
            <person name="Shapiro H."/>
            <person name="Aerts A."/>
            <person name="Otillar R.P."/>
            <person name="Terry A.Y."/>
            <person name="Boore J.L."/>
            <person name="Grigoriev I.V."/>
            <person name="Lindberg D.R."/>
            <person name="Seaver E.C."/>
            <person name="Weisblat D.A."/>
            <person name="Putnam N.H."/>
            <person name="Rokhsar D.S."/>
        </authorList>
    </citation>
    <scope>NUCLEOTIDE SEQUENCE [LARGE SCALE GENOMIC DNA]</scope>
</reference>
<evidence type="ECO:0000313" key="2">
    <source>
        <dbReference type="EMBL" id="ESO88480.1"/>
    </source>
</evidence>
<dbReference type="InterPro" id="IPR049770">
    <property type="entry name" value="OTU_Tudor"/>
</dbReference>
<feature type="compositionally biased region" description="Low complexity" evidence="1">
    <location>
        <begin position="327"/>
        <end position="355"/>
    </location>
</feature>
<dbReference type="GeneID" id="20240147"/>
<dbReference type="CDD" id="cd20380">
    <property type="entry name" value="Tudor_TDRD13-like"/>
    <property type="match status" value="1"/>
</dbReference>
<dbReference type="OrthoDB" id="20273at2759"/>
<protein>
    <submittedName>
        <fullName evidence="2">Uncharacterized protein</fullName>
    </submittedName>
</protein>
<evidence type="ECO:0000256" key="1">
    <source>
        <dbReference type="SAM" id="MobiDB-lite"/>
    </source>
</evidence>
<dbReference type="CTD" id="20240147"/>
<dbReference type="HOGENOM" id="CLU_471167_0_0_1"/>